<dbReference type="PANTHER" id="PTHR35936">
    <property type="entry name" value="MEMBRANE-BOUND LYTIC MUREIN TRANSGLYCOSYLASE F"/>
    <property type="match status" value="1"/>
</dbReference>
<sequence>MSAIRDLVCSTAVARGQVGKSLSTLALALATTIGAVSISQAMTAEEVKARGYVVVATEDDYRPFEFMENGKSTGYDNELKDLVEKETGLELRQQIMPWAGILSGVTSGKFDMALSAVMVTAERKQSFDYTTPTAESATYYGVKKGSSIKTAEDLIGKVVGAETGSAFLAELKAFDAKLKANKGEGVKKIMEYHGYPEAYQDLAQGRIDAVVNTDLTLRALVKERGDVFELGHPIGEPGYKAWAVKKGNDGVLEVINDALLKIRESGEMYRLQEKWLGVRFENMPLDVN</sequence>
<dbReference type="InterPro" id="IPR001638">
    <property type="entry name" value="Solute-binding_3/MltF_N"/>
</dbReference>
<feature type="domain" description="Solute-binding protein family 3/N-terminal" evidence="3">
    <location>
        <begin position="52"/>
        <end position="279"/>
    </location>
</feature>
<evidence type="ECO:0000259" key="3">
    <source>
        <dbReference type="SMART" id="SM00062"/>
    </source>
</evidence>
<reference evidence="4 5" key="1">
    <citation type="submission" date="2016-10" db="EMBL/GenBank/DDBJ databases">
        <authorList>
            <person name="de Groot N.N."/>
        </authorList>
    </citation>
    <scope>NUCLEOTIDE SEQUENCE [LARGE SCALE GENOMIC DNA]</scope>
    <source>
        <strain evidence="4 5">LMG 18387</strain>
    </source>
</reference>
<dbReference type="STRING" id="29435.SAMN05216588_10442"/>
<dbReference type="AlphaFoldDB" id="A0A1G8BH42"/>
<dbReference type="Gene3D" id="3.40.190.10">
    <property type="entry name" value="Periplasmic binding protein-like II"/>
    <property type="match status" value="2"/>
</dbReference>
<evidence type="ECO:0000313" key="5">
    <source>
        <dbReference type="Proteomes" id="UP000198606"/>
    </source>
</evidence>
<dbReference type="EMBL" id="FNDG01000004">
    <property type="protein sequence ID" value="SDH32537.1"/>
    <property type="molecule type" value="Genomic_DNA"/>
</dbReference>
<evidence type="ECO:0000256" key="1">
    <source>
        <dbReference type="ARBA" id="ARBA00010333"/>
    </source>
</evidence>
<evidence type="ECO:0000313" key="4">
    <source>
        <dbReference type="EMBL" id="SDH32537.1"/>
    </source>
</evidence>
<gene>
    <name evidence="4" type="ORF">SAMN05216588_10442</name>
</gene>
<dbReference type="PANTHER" id="PTHR35936:SF19">
    <property type="entry name" value="AMINO-ACID-BINDING PROTEIN YXEM-RELATED"/>
    <property type="match status" value="1"/>
</dbReference>
<protein>
    <submittedName>
        <fullName evidence="4">Polar amino acid transport system substrate-binding protein</fullName>
    </submittedName>
</protein>
<dbReference type="Pfam" id="PF00497">
    <property type="entry name" value="SBP_bac_3"/>
    <property type="match status" value="1"/>
</dbReference>
<comment type="similarity">
    <text evidence="1">Belongs to the bacterial solute-binding protein 3 family.</text>
</comment>
<dbReference type="SUPFAM" id="SSF53850">
    <property type="entry name" value="Periplasmic binding protein-like II"/>
    <property type="match status" value="1"/>
</dbReference>
<dbReference type="Proteomes" id="UP000198606">
    <property type="component" value="Unassembled WGS sequence"/>
</dbReference>
<accession>A0A1G8BH42</accession>
<name>A0A1G8BH42_9GAMM</name>
<dbReference type="SMART" id="SM00062">
    <property type="entry name" value="PBPb"/>
    <property type="match status" value="1"/>
</dbReference>
<proteinExistence type="inferred from homology"/>
<organism evidence="4 5">
    <name type="scientific">Phytopseudomonas flavescens</name>
    <dbReference type="NCBI Taxonomy" id="29435"/>
    <lineage>
        <taxon>Bacteria</taxon>
        <taxon>Pseudomonadati</taxon>
        <taxon>Pseudomonadota</taxon>
        <taxon>Gammaproteobacteria</taxon>
        <taxon>Pseudomonadales</taxon>
        <taxon>Pseudomonadaceae</taxon>
        <taxon>Phytopseudomonas</taxon>
    </lineage>
</organism>
<evidence type="ECO:0000256" key="2">
    <source>
        <dbReference type="ARBA" id="ARBA00022729"/>
    </source>
</evidence>
<dbReference type="RefSeq" id="WP_084303914.1">
    <property type="nucleotide sequence ID" value="NZ_FNDG01000004.1"/>
</dbReference>
<keyword evidence="2" id="KW-0732">Signal</keyword>